<evidence type="ECO:0000313" key="5">
    <source>
        <dbReference type="EMBL" id="KAK9906579.1"/>
    </source>
</evidence>
<dbReference type="SUPFAM" id="SSF48371">
    <property type="entry name" value="ARM repeat"/>
    <property type="match status" value="3"/>
</dbReference>
<dbReference type="InterPro" id="IPR046523">
    <property type="entry name" value="UTP20_dom"/>
</dbReference>
<organism evidence="5 6">
    <name type="scientific">Coccomyxa subellipsoidea</name>
    <dbReference type="NCBI Taxonomy" id="248742"/>
    <lineage>
        <taxon>Eukaryota</taxon>
        <taxon>Viridiplantae</taxon>
        <taxon>Chlorophyta</taxon>
        <taxon>core chlorophytes</taxon>
        <taxon>Trebouxiophyceae</taxon>
        <taxon>Trebouxiophyceae incertae sedis</taxon>
        <taxon>Coccomyxaceae</taxon>
        <taxon>Coccomyxa</taxon>
    </lineage>
</organism>
<feature type="compositionally biased region" description="Acidic residues" evidence="1">
    <location>
        <begin position="1277"/>
        <end position="1289"/>
    </location>
</feature>
<dbReference type="Pfam" id="PF23099">
    <property type="entry name" value="UTP20_C"/>
    <property type="match status" value="2"/>
</dbReference>
<feature type="compositionally biased region" description="Basic and acidic residues" evidence="1">
    <location>
        <begin position="1310"/>
        <end position="1321"/>
    </location>
</feature>
<feature type="region of interest" description="Disordered" evidence="1">
    <location>
        <begin position="2711"/>
        <end position="2742"/>
    </location>
</feature>
<feature type="domain" description="U3 small nucleolar RNA-associated protein 20 C-terminal" evidence="4">
    <location>
        <begin position="2535"/>
        <end position="2702"/>
    </location>
</feature>
<dbReference type="InterPro" id="IPR016024">
    <property type="entry name" value="ARM-type_fold"/>
</dbReference>
<sequence length="2914" mass="308159">MAGYNSDGEDADLHEAPQKRQKRFTFKNFAQRVAEVDVDVYRRAPVRAEPLPGATSFFQEELQKMRELHTTSDFLQAAAALNPLVQTLPQLVHHQNAVVDILLGAVRMDAALSLEPVLALLSVLARDLQEDCVSYTPRIIDALTNLVEQGADREPELLQHVFACLSSLFRHLVRHLAADLAAMLAHTGQLRYHRAEHVRRLAAQSTAFLFRHAGQRALKTGVRAVFAEHALRPSEERAHGAGLLLAESVVGVSNGLHSKAALLLPLLLREDVLERSDLKPATEGARVPSTEELRGRAAAVVEVALNRLLELGRRGNLEPLWDAALDETDRRLRSLESSTGPVRAAAAAASAARAVINIAQMTEYIRGSRVEDYAPLFALTTRLGSIVAAHPAADESALSQSGVGNESAGSRPHSTVSLPGAALRLVAAVIGGHGKDVGASAGLSAISRAAPGWAPLLTHAPIDEVLMFVRQILHSAGAGPAAAAALGPLLLGALGRSVTAGNAAQRSRALPLLVDACDALRPEYEASQNAVPLLFTAQPDGIRLAAFLRELATKDDAPPSEAWAALRCLPHACEKPDQVVAACSTLLARTETAMARGKDIPAETRAGFIFLHAQALLLRAKVETGHAPARLPELAQPALQLLRSHPGSFHALATAADILDGCRASGNLLPEAQLLELLPLLAPNLSARSQSHRAAALKVLSSFQQPALTSAGSGQAASAQERSDIFPRWAQIESQTCTLDNGRLAATAITRMKTALEYGRVPTAQVGPLVRSLLGALYVRFSLLWPPTSDALATALKTNADVAWPLVLESLRAWQAEFLSGAGRSHNQPDGGADGRADADESDELQTVEQRFAWHLEEGSIERSGGCTDAAMRMTNLIKALAAASAEALEPRSGDWVPLLLAYLGSRSPQAAEDATADAEGGPDEGDETEEQRRRSGAQAGPSGQASGQPVLPRTYVGARAWRALAKEWMLAVGGFKSLKGVQCWKELRAAVALQLLSNDPSLQQAALKCLKGFKLKYLGPYVDRLLRLAADATLREELTAFPLSRTADDAIQPEHRLSLTAVLVRLLWPKMRKRSGRLGGKGAPGSARAAILNFLTGLEPAELRPLLILFLNPLSAGLPALCGGSRQGAAAAAAATAAGKRNAAGDGNGWSAATAADALFAEPWWAAELGRQSGGWWLAAADAGALAVLPARSRVGFLNAAADLLRHLGHKLETYLPEIVALLVCLLEGATSSLPKEATAEDVHISAPSATPAPDTLADVHVEDASEGEGQSDANVDGEEAAVEEDEADKQVDAPSLPPPQSTTANSKSTEKAREADAGAREVRSGALRLLAAVLARFPAACDYRPYWPRFFAAIAPLLPRLLVEASAEKAPPLLEVVAAIAASPNLAPLLGDHPSDVAASEDASCPVDTCPEPWASQHHLGSRLLRQTVLVLAAPHASEAARGASLGALESILDLGPSYADVILRPHTAELLESLRSLVAAAAATNGGARPKRLRPGVKVAVRGPTRADALRALSILERIAAGGAVAAPQIALQLSDALLPILAAGGGRRGDEAAAVRVLGVLGAVWSQAAEAGGVLPEERLWRYAAALAPLAGSLASREARGAHTAAFEALGRLLPPLQRSARLLSGLNAMSTTEIDAPDYDARLGAYSELTQSAWAGMRATEALPLLHAALADMRNGEDLAARAAASQALSRLIAAAASLGGTDAAAGTPEGSAAVEAGSPAEVPGAVPEGEVPAAGGTDESSAAGGDIQMVAERVLYLQLKRTLASPSLAVRQEHVDLLRQLAGAFPARFQDLMKLTDADPELDFFNNVAHLQLHRRSRAFYRLKKAAEEGSLGPGALLGIAVPLLQQVIVEGKEGEGAGHERKEKDRDREANVSAAAIEALGAVAGSLAWTHFRELLNLFMRVMQRNGSKAVIRSVCAIIDAFHFPTVAEAALTSAEGGADVSADAAEIQTALIKRVLPALQTHLVNKERESVRAPVALAVVKLLKHLPPSAARATLPAALQKVANLLKLRLQRIRDDARTVLVAMVAELGPEYLHFAIETLRSALPRRGYMGHVQCYTVHAILQALMKDAAPGALDAVMEDVLEVIEAEVWGDIGEEKEAGAFAGGCKEAKRARGVDSYQLLAQGVTFRTHIGPLLQPVTERLGRASSPAVRAKLQALLQAAIQGIAVNPTVTTQDLFVFAHGAMDAGLAAEEAARAAAAAAAEAAGQPSANGVEDHAADAGSRHQHLMVDAALRLLLRALRKGNAAADRSPANLGMLDGMLPVLARALKSRHTAVAEKALRCLALLAPLPLPGLPEAAPEAGAAVLAMLRNAPDSNAPLAQEGFKLLAALLRSCESYKPTQGQLRALLATAFVDVEAAANTVAAFNLLKAIIARRFMLEEVYDLMKRVQELMISSHSASVRAQCSSILLMFLLDYPLGEPRLDKHLEFLVSNLEFKHESGREAALDALKAVIQKFPEDVLARKDRASVFFVTLVARLVSDPSPKCRALVGHTLKALLLRATPVQLDRFASLCQKWLEGGNAQLGRGAAQTLGIMAETEGARFGHRVPSLLPLLLSTLRTHSNQQDEAVDIAEADGVSQGWQVCYACLLLLEKIVGSSPAQVQWTAARREVRLIWLQLPELLTHRHLWVRKAASRLLGLAFADSSIGEGLLAEEEASPGRLAFLLFIQLEAEAADDALLSQATKNLVFLAPRLLAADAAAGRVPAQPAPAKSGSPAEATKLGNGSAPAESGDAAGKLAGADVDDDIIADADGDMDADEEEAEARLAALRFSAALGSRLGPEDIVPYLPSMLLPLYRITESNAANPDEVKELAEEVLAHLRAVAGSEALLAAYNRARQHVSDLRTERRRQRALQALVDPEAAARARMRKQERRSAGRKRALEEVRRMRSAGVAVKHKRARGGKRASGA</sequence>
<feature type="region of interest" description="Disordered" evidence="1">
    <location>
        <begin position="1709"/>
        <end position="1748"/>
    </location>
</feature>
<evidence type="ECO:0000259" key="2">
    <source>
        <dbReference type="Pfam" id="PF07539"/>
    </source>
</evidence>
<feature type="compositionally biased region" description="Basic residues" evidence="1">
    <location>
        <begin position="2871"/>
        <end position="2884"/>
    </location>
</feature>
<feature type="compositionally biased region" description="Basic residues" evidence="1">
    <location>
        <begin position="2900"/>
        <end position="2914"/>
    </location>
</feature>
<feature type="region of interest" description="Disordered" evidence="1">
    <location>
        <begin position="1264"/>
        <end position="1321"/>
    </location>
</feature>
<feature type="compositionally biased region" description="Low complexity" evidence="1">
    <location>
        <begin position="937"/>
        <end position="950"/>
    </location>
</feature>
<feature type="region of interest" description="Disordered" evidence="1">
    <location>
        <begin position="911"/>
        <end position="951"/>
    </location>
</feature>
<reference evidence="5 6" key="1">
    <citation type="journal article" date="2024" name="Nat. Commun.">
        <title>Phylogenomics reveals the evolutionary origins of lichenization in chlorophyte algae.</title>
        <authorList>
            <person name="Puginier C."/>
            <person name="Libourel C."/>
            <person name="Otte J."/>
            <person name="Skaloud P."/>
            <person name="Haon M."/>
            <person name="Grisel S."/>
            <person name="Petersen M."/>
            <person name="Berrin J.G."/>
            <person name="Delaux P.M."/>
            <person name="Dal Grande F."/>
            <person name="Keller J."/>
        </authorList>
    </citation>
    <scope>NUCLEOTIDE SEQUENCE [LARGE SCALE GENOMIC DNA]</scope>
    <source>
        <strain evidence="5 6">SAG 216-7</strain>
    </source>
</reference>
<feature type="domain" description="U3 small nucleolar RNA-associated protein 20 N-terminal" evidence="2">
    <location>
        <begin position="1187"/>
        <end position="1704"/>
    </location>
</feature>
<evidence type="ECO:0000259" key="3">
    <source>
        <dbReference type="Pfam" id="PF20416"/>
    </source>
</evidence>
<dbReference type="EMBL" id="JALJOT010000010">
    <property type="protein sequence ID" value="KAK9906579.1"/>
    <property type="molecule type" value="Genomic_DNA"/>
</dbReference>
<dbReference type="PANTHER" id="PTHR17695:SF11">
    <property type="entry name" value="SMALL SUBUNIT PROCESSOME COMPONENT 20 HOMOLOG"/>
    <property type="match status" value="1"/>
</dbReference>
<dbReference type="InterPro" id="IPR057525">
    <property type="entry name" value="UTP20_C"/>
</dbReference>
<feature type="compositionally biased region" description="Acidic residues" evidence="1">
    <location>
        <begin position="915"/>
        <end position="930"/>
    </location>
</feature>
<feature type="domain" description="U3 small nucleolar RNA-associated protein 20 N-terminal" evidence="2">
    <location>
        <begin position="962"/>
        <end position="1116"/>
    </location>
</feature>
<feature type="domain" description="U3 small nucleolar RNA-associated protein 20 C-terminal" evidence="4">
    <location>
        <begin position="2768"/>
        <end position="2887"/>
    </location>
</feature>
<evidence type="ECO:0000256" key="1">
    <source>
        <dbReference type="SAM" id="MobiDB-lite"/>
    </source>
</evidence>
<dbReference type="Gene3D" id="1.25.10.10">
    <property type="entry name" value="Leucine-rich Repeat Variant"/>
    <property type="match status" value="4"/>
</dbReference>
<feature type="domain" description="U3 small nucleolar RNA-associated protein 20" evidence="3">
    <location>
        <begin position="1975"/>
        <end position="2191"/>
    </location>
</feature>
<feature type="region of interest" description="Disordered" evidence="1">
    <location>
        <begin position="822"/>
        <end position="844"/>
    </location>
</feature>
<dbReference type="Pfam" id="PF07539">
    <property type="entry name" value="UTP20_N"/>
    <property type="match status" value="2"/>
</dbReference>
<dbReference type="InterPro" id="IPR052575">
    <property type="entry name" value="SSU_processome_comp_20"/>
</dbReference>
<proteinExistence type="predicted"/>
<comment type="caution">
    <text evidence="5">The sequence shown here is derived from an EMBL/GenBank/DDBJ whole genome shotgun (WGS) entry which is preliminary data.</text>
</comment>
<dbReference type="Proteomes" id="UP001491310">
    <property type="component" value="Unassembled WGS sequence"/>
</dbReference>
<accession>A0ABR2YJI4</accession>
<name>A0ABR2YJI4_9CHLO</name>
<evidence type="ECO:0000259" key="4">
    <source>
        <dbReference type="Pfam" id="PF23099"/>
    </source>
</evidence>
<dbReference type="Pfam" id="PF20416">
    <property type="entry name" value="UTP20"/>
    <property type="match status" value="1"/>
</dbReference>
<evidence type="ECO:0000313" key="6">
    <source>
        <dbReference type="Proteomes" id="UP001491310"/>
    </source>
</evidence>
<evidence type="ECO:0008006" key="7">
    <source>
        <dbReference type="Google" id="ProtNLM"/>
    </source>
</evidence>
<dbReference type="InterPro" id="IPR011989">
    <property type="entry name" value="ARM-like"/>
</dbReference>
<feature type="region of interest" description="Disordered" evidence="1">
    <location>
        <begin position="2867"/>
        <end position="2914"/>
    </location>
</feature>
<protein>
    <recommendedName>
        <fullName evidence="7">ARM repeat-containing protein</fullName>
    </recommendedName>
</protein>
<gene>
    <name evidence="5" type="ORF">WJX75_004514</name>
</gene>
<dbReference type="InterPro" id="IPR011430">
    <property type="entry name" value="UTP20_N"/>
</dbReference>
<keyword evidence="6" id="KW-1185">Reference proteome</keyword>
<dbReference type="PANTHER" id="PTHR17695">
    <property type="entry name" value="SMALL SUBUNIT PROCESSOME COMPONENT 20 HOMOLOG"/>
    <property type="match status" value="1"/>
</dbReference>